<feature type="compositionally biased region" description="Low complexity" evidence="1">
    <location>
        <begin position="19"/>
        <end position="35"/>
    </location>
</feature>
<feature type="region of interest" description="Disordered" evidence="1">
    <location>
        <begin position="1"/>
        <end position="35"/>
    </location>
</feature>
<protein>
    <submittedName>
        <fullName evidence="2">Uncharacterized protein</fullName>
    </submittedName>
</protein>
<accession>A0A6J4QP54</accession>
<name>A0A6J4QP54_9ACTN</name>
<organism evidence="2">
    <name type="scientific">uncultured Rubrobacteraceae bacterium</name>
    <dbReference type="NCBI Taxonomy" id="349277"/>
    <lineage>
        <taxon>Bacteria</taxon>
        <taxon>Bacillati</taxon>
        <taxon>Actinomycetota</taxon>
        <taxon>Rubrobacteria</taxon>
        <taxon>Rubrobacterales</taxon>
        <taxon>Rubrobacteraceae</taxon>
        <taxon>environmental samples</taxon>
    </lineage>
</organism>
<feature type="non-terminal residue" evidence="2">
    <location>
        <position position="1"/>
    </location>
</feature>
<gene>
    <name evidence="2" type="ORF">AVDCRST_MAG02-861</name>
</gene>
<proteinExistence type="predicted"/>
<feature type="non-terminal residue" evidence="2">
    <location>
        <position position="35"/>
    </location>
</feature>
<evidence type="ECO:0000256" key="1">
    <source>
        <dbReference type="SAM" id="MobiDB-lite"/>
    </source>
</evidence>
<sequence length="35" mass="3865">AKRFRGNSSHEDRLREGVEAGPEAGAPARRAFGRR</sequence>
<feature type="compositionally biased region" description="Basic and acidic residues" evidence="1">
    <location>
        <begin position="8"/>
        <end position="18"/>
    </location>
</feature>
<reference evidence="2" key="1">
    <citation type="submission" date="2020-02" db="EMBL/GenBank/DDBJ databases">
        <authorList>
            <person name="Meier V. D."/>
        </authorList>
    </citation>
    <scope>NUCLEOTIDE SEQUENCE</scope>
    <source>
        <strain evidence="2">AVDCRST_MAG02</strain>
    </source>
</reference>
<dbReference type="EMBL" id="CADCVH010000029">
    <property type="protein sequence ID" value="CAA9450659.1"/>
    <property type="molecule type" value="Genomic_DNA"/>
</dbReference>
<dbReference type="AlphaFoldDB" id="A0A6J4QP54"/>
<evidence type="ECO:0000313" key="2">
    <source>
        <dbReference type="EMBL" id="CAA9450659.1"/>
    </source>
</evidence>